<gene>
    <name evidence="2" type="ORF">HanXRQr2_Chr11g0508031</name>
</gene>
<accession>A0A9K3HSF8</accession>
<reference evidence="2" key="2">
    <citation type="submission" date="2020-06" db="EMBL/GenBank/DDBJ databases">
        <title>Helianthus annuus Genome sequencing and assembly Release 2.</title>
        <authorList>
            <person name="Gouzy J."/>
            <person name="Langlade N."/>
            <person name="Munos S."/>
        </authorList>
    </citation>
    <scope>NUCLEOTIDE SEQUENCE</scope>
    <source>
        <tissue evidence="2">Leaves</tissue>
    </source>
</reference>
<dbReference type="AlphaFoldDB" id="A0A9K3HSF8"/>
<dbReference type="Proteomes" id="UP000215914">
    <property type="component" value="Unassembled WGS sequence"/>
</dbReference>
<evidence type="ECO:0000313" key="2">
    <source>
        <dbReference type="EMBL" id="KAF5783445.1"/>
    </source>
</evidence>
<reference evidence="2" key="1">
    <citation type="journal article" date="2017" name="Nature">
        <title>The sunflower genome provides insights into oil metabolism, flowering and Asterid evolution.</title>
        <authorList>
            <person name="Badouin H."/>
            <person name="Gouzy J."/>
            <person name="Grassa C.J."/>
            <person name="Murat F."/>
            <person name="Staton S.E."/>
            <person name="Cottret L."/>
            <person name="Lelandais-Briere C."/>
            <person name="Owens G.L."/>
            <person name="Carrere S."/>
            <person name="Mayjonade B."/>
            <person name="Legrand L."/>
            <person name="Gill N."/>
            <person name="Kane N.C."/>
            <person name="Bowers J.E."/>
            <person name="Hubner S."/>
            <person name="Bellec A."/>
            <person name="Berard A."/>
            <person name="Berges H."/>
            <person name="Blanchet N."/>
            <person name="Boniface M.C."/>
            <person name="Brunel D."/>
            <person name="Catrice O."/>
            <person name="Chaidir N."/>
            <person name="Claudel C."/>
            <person name="Donnadieu C."/>
            <person name="Faraut T."/>
            <person name="Fievet G."/>
            <person name="Helmstetter N."/>
            <person name="King M."/>
            <person name="Knapp S.J."/>
            <person name="Lai Z."/>
            <person name="Le Paslier M.C."/>
            <person name="Lippi Y."/>
            <person name="Lorenzon L."/>
            <person name="Mandel J.R."/>
            <person name="Marage G."/>
            <person name="Marchand G."/>
            <person name="Marquand E."/>
            <person name="Bret-Mestries E."/>
            <person name="Morien E."/>
            <person name="Nambeesan S."/>
            <person name="Nguyen T."/>
            <person name="Pegot-Espagnet P."/>
            <person name="Pouilly N."/>
            <person name="Raftis F."/>
            <person name="Sallet E."/>
            <person name="Schiex T."/>
            <person name="Thomas J."/>
            <person name="Vandecasteele C."/>
            <person name="Vares D."/>
            <person name="Vear F."/>
            <person name="Vautrin S."/>
            <person name="Crespi M."/>
            <person name="Mangin B."/>
            <person name="Burke J.M."/>
            <person name="Salse J."/>
            <person name="Munos S."/>
            <person name="Vincourt P."/>
            <person name="Rieseberg L.H."/>
            <person name="Langlade N.B."/>
        </authorList>
    </citation>
    <scope>NUCLEOTIDE SEQUENCE</scope>
    <source>
        <tissue evidence="2">Leaves</tissue>
    </source>
</reference>
<keyword evidence="1" id="KW-0812">Transmembrane</keyword>
<proteinExistence type="predicted"/>
<protein>
    <submittedName>
        <fullName evidence="2">Separase</fullName>
        <ecNumber evidence="2">3.4.22.49</ecNumber>
    </submittedName>
</protein>
<sequence>MVHLRHFSNTHTFRSCFHPSSRHVAAAAAIVLYLILFTYSFHNLSEVLISWSANHFVSSKFHSLILGLDLKWIFWMDGILEMVLPLSSCFSFRSWFFCLNLKIICKEVDEQKVLLSSVRFRNVKENLGLLLEQELGAYRKIRLLRQNRSQTMRKTILKILSQVVYDEEDSVVHINMIRIAKVRGSGESGYVDLNECLQSLYKAKETMVMSENKNDYGSVCNTLAEAHCLRTFCNQEARPNSKGYMGFHSRVHELIIRAYKFKYKKHFSDKCLTMLHE</sequence>
<name>A0A9K3HSF8_HELAN</name>
<comment type="caution">
    <text evidence="2">The sequence shown here is derived from an EMBL/GenBank/DDBJ whole genome shotgun (WGS) entry which is preliminary data.</text>
</comment>
<organism evidence="2 3">
    <name type="scientific">Helianthus annuus</name>
    <name type="common">Common sunflower</name>
    <dbReference type="NCBI Taxonomy" id="4232"/>
    <lineage>
        <taxon>Eukaryota</taxon>
        <taxon>Viridiplantae</taxon>
        <taxon>Streptophyta</taxon>
        <taxon>Embryophyta</taxon>
        <taxon>Tracheophyta</taxon>
        <taxon>Spermatophyta</taxon>
        <taxon>Magnoliopsida</taxon>
        <taxon>eudicotyledons</taxon>
        <taxon>Gunneridae</taxon>
        <taxon>Pentapetalae</taxon>
        <taxon>asterids</taxon>
        <taxon>campanulids</taxon>
        <taxon>Asterales</taxon>
        <taxon>Asteraceae</taxon>
        <taxon>Asteroideae</taxon>
        <taxon>Heliantheae alliance</taxon>
        <taxon>Heliantheae</taxon>
        <taxon>Helianthus</taxon>
    </lineage>
</organism>
<evidence type="ECO:0000256" key="1">
    <source>
        <dbReference type="SAM" id="Phobius"/>
    </source>
</evidence>
<evidence type="ECO:0000313" key="3">
    <source>
        <dbReference type="Proteomes" id="UP000215914"/>
    </source>
</evidence>
<dbReference type="EC" id="3.4.22.49" evidence="2"/>
<feature type="transmembrane region" description="Helical" evidence="1">
    <location>
        <begin position="24"/>
        <end position="42"/>
    </location>
</feature>
<dbReference type="GO" id="GO:0016787">
    <property type="term" value="F:hydrolase activity"/>
    <property type="evidence" value="ECO:0007669"/>
    <property type="project" value="UniProtKB-KW"/>
</dbReference>
<keyword evidence="1" id="KW-1133">Transmembrane helix</keyword>
<keyword evidence="2" id="KW-0378">Hydrolase</keyword>
<dbReference type="EMBL" id="MNCJ02000326">
    <property type="protein sequence ID" value="KAF5783445.1"/>
    <property type="molecule type" value="Genomic_DNA"/>
</dbReference>
<keyword evidence="3" id="KW-1185">Reference proteome</keyword>
<dbReference type="Gramene" id="mRNA:HanXRQr2_Chr11g0508031">
    <property type="protein sequence ID" value="mRNA:HanXRQr2_Chr11g0508031"/>
    <property type="gene ID" value="HanXRQr2_Chr11g0508031"/>
</dbReference>
<keyword evidence="1" id="KW-0472">Membrane</keyword>